<dbReference type="InterPro" id="IPR036565">
    <property type="entry name" value="Mur-like_cat_sf"/>
</dbReference>
<evidence type="ECO:0000256" key="18">
    <source>
        <dbReference type="ARBA" id="ARBA00047808"/>
    </source>
</evidence>
<sequence length="429" mass="47434">MSNISTPQASEKEAWSLDQWLRYLEQVHPSNIELGLERVAEVYRNLQLDLSQRTIVTVAGTNGKGTSCALIEQALLMSGQSVAVFSSPHLLDYRERVRVAGAMLTEKAHCQAFLKVEQARGDTALTYFEFGTLAALQLMADSDAKTLLLEVGLGGRLDAVNIVDPTIAVITSIDLDHQDWLGNTKELIAIEKAGIFRANIKAVIGEPHPPTTLVEAALEYQVEPVWQGRDFYFQIDEKGFHWKGVKSHYDNLPIPNIPAQNASTALQVIEILDLQLDNIQMAQVFKLTSLPGRRQIIQYNPTVMLDVAHNPHATRLLAIDIKNMKYKRVIAVVGMLADKDIKATLAPMLSVVTTWHCASLDVPRGAQSSTLVSAVLSSEQKVLDYESVETAYQCALEKAEKEDLVIVFGSFFTVTNVLEMGSLPHNEKV</sequence>
<dbReference type="InterPro" id="IPR001645">
    <property type="entry name" value="Folylpolyglutamate_synth"/>
</dbReference>
<dbReference type="AlphaFoldDB" id="K6YTR8"/>
<evidence type="ECO:0000256" key="1">
    <source>
        <dbReference type="ARBA" id="ARBA00002714"/>
    </source>
</evidence>
<evidence type="ECO:0000256" key="10">
    <source>
        <dbReference type="ARBA" id="ARBA00022741"/>
    </source>
</evidence>
<dbReference type="GO" id="GO:0046654">
    <property type="term" value="P:tetrahydrofolate biosynthetic process"/>
    <property type="evidence" value="ECO:0007669"/>
    <property type="project" value="UniProtKB-UniPathway"/>
</dbReference>
<dbReference type="GO" id="GO:0004326">
    <property type="term" value="F:tetrahydrofolylpolyglutamate synthase activity"/>
    <property type="evidence" value="ECO:0007669"/>
    <property type="project" value="UniProtKB-EC"/>
</dbReference>
<evidence type="ECO:0000256" key="17">
    <source>
        <dbReference type="ARBA" id="ARBA00047493"/>
    </source>
</evidence>
<keyword evidence="10 21" id="KW-0547">Nucleotide-binding</keyword>
<comment type="pathway">
    <text evidence="3">Cofactor biosynthesis; tetrahydrofolylpolyglutamate biosynthesis.</text>
</comment>
<feature type="domain" description="Mur ligase central" evidence="23">
    <location>
        <begin position="58"/>
        <end position="197"/>
    </location>
</feature>
<dbReference type="eggNOG" id="COG0285">
    <property type="taxonomic scope" value="Bacteria"/>
</dbReference>
<dbReference type="RefSeq" id="WP_007621694.1">
    <property type="nucleotide sequence ID" value="NZ_BAEO01000047.1"/>
</dbReference>
<evidence type="ECO:0000256" key="9">
    <source>
        <dbReference type="ARBA" id="ARBA00022723"/>
    </source>
</evidence>
<keyword evidence="8 21" id="KW-0436">Ligase</keyword>
<comment type="catalytic activity">
    <reaction evidence="17">
        <text>(6S)-5,6,7,8-tetrahydrofolyl-(gamma-L-Glu)(n) + L-glutamate + ATP = (6S)-5,6,7,8-tetrahydrofolyl-(gamma-L-Glu)(n+1) + ADP + phosphate + H(+)</text>
        <dbReference type="Rhea" id="RHEA:10580"/>
        <dbReference type="Rhea" id="RHEA-COMP:14738"/>
        <dbReference type="Rhea" id="RHEA-COMP:14740"/>
        <dbReference type="ChEBI" id="CHEBI:15378"/>
        <dbReference type="ChEBI" id="CHEBI:29985"/>
        <dbReference type="ChEBI" id="CHEBI:30616"/>
        <dbReference type="ChEBI" id="CHEBI:43474"/>
        <dbReference type="ChEBI" id="CHEBI:141005"/>
        <dbReference type="ChEBI" id="CHEBI:456216"/>
        <dbReference type="EC" id="6.3.2.17"/>
    </reaction>
</comment>
<comment type="catalytic activity">
    <reaction evidence="18">
        <text>10-formyltetrahydrofolyl-(gamma-L-Glu)(n) + L-glutamate + ATP = 10-formyltetrahydrofolyl-(gamma-L-Glu)(n+1) + ADP + phosphate + H(+)</text>
        <dbReference type="Rhea" id="RHEA:51904"/>
        <dbReference type="Rhea" id="RHEA-COMP:13088"/>
        <dbReference type="Rhea" id="RHEA-COMP:14300"/>
        <dbReference type="ChEBI" id="CHEBI:15378"/>
        <dbReference type="ChEBI" id="CHEBI:29985"/>
        <dbReference type="ChEBI" id="CHEBI:30616"/>
        <dbReference type="ChEBI" id="CHEBI:43474"/>
        <dbReference type="ChEBI" id="CHEBI:134413"/>
        <dbReference type="ChEBI" id="CHEBI:456216"/>
        <dbReference type="EC" id="6.3.2.17"/>
    </reaction>
</comment>
<keyword evidence="25" id="KW-1185">Reference proteome</keyword>
<evidence type="ECO:0000256" key="4">
    <source>
        <dbReference type="ARBA" id="ARBA00008276"/>
    </source>
</evidence>
<keyword evidence="12" id="KW-0460">Magnesium</keyword>
<comment type="caution">
    <text evidence="24">The sequence shown here is derived from an EMBL/GenBank/DDBJ whole genome shotgun (WGS) entry which is preliminary data.</text>
</comment>
<evidence type="ECO:0000256" key="8">
    <source>
        <dbReference type="ARBA" id="ARBA00022598"/>
    </source>
</evidence>
<dbReference type="GO" id="GO:0005737">
    <property type="term" value="C:cytoplasm"/>
    <property type="evidence" value="ECO:0007669"/>
    <property type="project" value="TreeGrafter"/>
</dbReference>
<dbReference type="InterPro" id="IPR004101">
    <property type="entry name" value="Mur_ligase_C"/>
</dbReference>
<evidence type="ECO:0000313" key="24">
    <source>
        <dbReference type="EMBL" id="GAC20113.1"/>
    </source>
</evidence>
<dbReference type="GO" id="GO:0005524">
    <property type="term" value="F:ATP binding"/>
    <property type="evidence" value="ECO:0007669"/>
    <property type="project" value="UniProtKB-KW"/>
</dbReference>
<dbReference type="Pfam" id="PF02875">
    <property type="entry name" value="Mur_ligase_C"/>
    <property type="match status" value="1"/>
</dbReference>
<evidence type="ECO:0000256" key="20">
    <source>
        <dbReference type="ARBA" id="ARBA00049161"/>
    </source>
</evidence>
<evidence type="ECO:0000256" key="11">
    <source>
        <dbReference type="ARBA" id="ARBA00022840"/>
    </source>
</evidence>
<evidence type="ECO:0000256" key="14">
    <source>
        <dbReference type="ARBA" id="ARBA00030048"/>
    </source>
</evidence>
<dbReference type="UniPathway" id="UPA00077">
    <property type="reaction ID" value="UER00157"/>
</dbReference>
<dbReference type="OrthoDB" id="9809356at2"/>
<comment type="function">
    <text evidence="1">Functions in two distinct reactions of the de novo folate biosynthetic pathway. Catalyzes the addition of a glutamate residue to dihydropteroate (7,8-dihydropteroate or H2Pte) to form dihydrofolate (7,8-dihydrofolate monoglutamate or H2Pte-Glu). Also catalyzes successive additions of L-glutamate to tetrahydrofolate or 10-formyltetrahydrofolate or 5,10-methylenetetrahydrofolate, leading to folylpolyglutamate derivatives.</text>
</comment>
<proteinExistence type="inferred from homology"/>
<evidence type="ECO:0000256" key="2">
    <source>
        <dbReference type="ARBA" id="ARBA00004799"/>
    </source>
</evidence>
<dbReference type="PANTHER" id="PTHR11136:SF0">
    <property type="entry name" value="DIHYDROFOLATE SYNTHETASE-RELATED"/>
    <property type="match status" value="1"/>
</dbReference>
<dbReference type="EC" id="6.3.2.17" evidence="6"/>
<evidence type="ECO:0000259" key="23">
    <source>
        <dbReference type="Pfam" id="PF08245"/>
    </source>
</evidence>
<dbReference type="EC" id="6.3.2.12" evidence="5"/>
<protein>
    <recommendedName>
        <fullName evidence="7">Dihydrofolate synthase/folylpolyglutamate synthase</fullName>
        <ecNumber evidence="5">6.3.2.12</ecNumber>
        <ecNumber evidence="6">6.3.2.17</ecNumber>
    </recommendedName>
    <alternativeName>
        <fullName evidence="16">Folylpoly-gamma-glutamate synthetase-dihydrofolate synthetase</fullName>
    </alternativeName>
    <alternativeName>
        <fullName evidence="14">Folylpolyglutamate synthetase</fullName>
    </alternativeName>
    <alternativeName>
        <fullName evidence="15">Tetrahydrofolylpolyglutamate synthase</fullName>
    </alternativeName>
</protein>
<dbReference type="EMBL" id="BAEO01000047">
    <property type="protein sequence ID" value="GAC20113.1"/>
    <property type="molecule type" value="Genomic_DNA"/>
</dbReference>
<gene>
    <name evidence="24" type="primary">folC</name>
    <name evidence="24" type="ORF">GARC_3154</name>
</gene>
<dbReference type="Pfam" id="PF08245">
    <property type="entry name" value="Mur_ligase_M"/>
    <property type="match status" value="1"/>
</dbReference>
<evidence type="ECO:0000256" key="6">
    <source>
        <dbReference type="ARBA" id="ARBA00013025"/>
    </source>
</evidence>
<dbReference type="GO" id="GO:0046872">
    <property type="term" value="F:metal ion binding"/>
    <property type="evidence" value="ECO:0007669"/>
    <property type="project" value="UniProtKB-KW"/>
</dbReference>
<evidence type="ECO:0000256" key="19">
    <source>
        <dbReference type="ARBA" id="ARBA00049035"/>
    </source>
</evidence>
<evidence type="ECO:0000256" key="15">
    <source>
        <dbReference type="ARBA" id="ARBA00030592"/>
    </source>
</evidence>
<dbReference type="InterPro" id="IPR036615">
    <property type="entry name" value="Mur_ligase_C_dom_sf"/>
</dbReference>
<keyword evidence="13" id="KW-0289">Folate biosynthesis</keyword>
<dbReference type="SUPFAM" id="SSF53244">
    <property type="entry name" value="MurD-like peptide ligases, peptide-binding domain"/>
    <property type="match status" value="1"/>
</dbReference>
<dbReference type="NCBIfam" id="NF008101">
    <property type="entry name" value="PRK10846.1"/>
    <property type="match status" value="1"/>
</dbReference>
<evidence type="ECO:0000256" key="5">
    <source>
        <dbReference type="ARBA" id="ARBA00013023"/>
    </source>
</evidence>
<evidence type="ECO:0000313" key="25">
    <source>
        <dbReference type="Proteomes" id="UP000006327"/>
    </source>
</evidence>
<dbReference type="Gene3D" id="3.40.1190.10">
    <property type="entry name" value="Mur-like, catalytic domain"/>
    <property type="match status" value="1"/>
</dbReference>
<evidence type="ECO:0000256" key="3">
    <source>
        <dbReference type="ARBA" id="ARBA00005150"/>
    </source>
</evidence>
<comment type="catalytic activity">
    <reaction evidence="20">
        <text>7,8-dihydropteroate + L-glutamate + ATP = 7,8-dihydrofolate + ADP + phosphate + H(+)</text>
        <dbReference type="Rhea" id="RHEA:23584"/>
        <dbReference type="ChEBI" id="CHEBI:15378"/>
        <dbReference type="ChEBI" id="CHEBI:17839"/>
        <dbReference type="ChEBI" id="CHEBI:29985"/>
        <dbReference type="ChEBI" id="CHEBI:30616"/>
        <dbReference type="ChEBI" id="CHEBI:43474"/>
        <dbReference type="ChEBI" id="CHEBI:57451"/>
        <dbReference type="ChEBI" id="CHEBI:456216"/>
        <dbReference type="EC" id="6.3.2.12"/>
    </reaction>
</comment>
<dbReference type="GO" id="GO:0046656">
    <property type="term" value="P:folic acid biosynthetic process"/>
    <property type="evidence" value="ECO:0007669"/>
    <property type="project" value="UniProtKB-KW"/>
</dbReference>
<dbReference type="Gene3D" id="3.90.190.20">
    <property type="entry name" value="Mur ligase, C-terminal domain"/>
    <property type="match status" value="1"/>
</dbReference>
<evidence type="ECO:0000256" key="13">
    <source>
        <dbReference type="ARBA" id="ARBA00022909"/>
    </source>
</evidence>
<dbReference type="SUPFAM" id="SSF53623">
    <property type="entry name" value="MurD-like peptide ligases, catalytic domain"/>
    <property type="match status" value="1"/>
</dbReference>
<dbReference type="STRING" id="493475.GARC_3154"/>
<accession>K6YTR8</accession>
<dbReference type="InterPro" id="IPR013221">
    <property type="entry name" value="Mur_ligase_cen"/>
</dbReference>
<feature type="domain" description="Mur ligase C-terminal" evidence="22">
    <location>
        <begin position="292"/>
        <end position="411"/>
    </location>
</feature>
<comment type="catalytic activity">
    <reaction evidence="19">
        <text>(6R)-5,10-methylenetetrahydrofolyl-(gamma-L-Glu)(n) + L-glutamate + ATP = (6R)-5,10-methylenetetrahydrofolyl-(gamma-L-Glu)(n+1) + ADP + phosphate + H(+)</text>
        <dbReference type="Rhea" id="RHEA:51912"/>
        <dbReference type="Rhea" id="RHEA-COMP:13257"/>
        <dbReference type="Rhea" id="RHEA-COMP:13258"/>
        <dbReference type="ChEBI" id="CHEBI:15378"/>
        <dbReference type="ChEBI" id="CHEBI:29985"/>
        <dbReference type="ChEBI" id="CHEBI:30616"/>
        <dbReference type="ChEBI" id="CHEBI:43474"/>
        <dbReference type="ChEBI" id="CHEBI:136572"/>
        <dbReference type="ChEBI" id="CHEBI:456216"/>
        <dbReference type="EC" id="6.3.2.17"/>
    </reaction>
</comment>
<name>K6YTR8_9ALTE</name>
<reference evidence="24 25" key="1">
    <citation type="journal article" date="2017" name="Antonie Van Leeuwenhoek">
        <title>Rhizobium rhizosphaerae sp. nov., a novel species isolated from rice rhizosphere.</title>
        <authorList>
            <person name="Zhao J.J."/>
            <person name="Zhang J."/>
            <person name="Zhang R.J."/>
            <person name="Zhang C.W."/>
            <person name="Yin H.Q."/>
            <person name="Zhang X.X."/>
        </authorList>
    </citation>
    <scope>NUCLEOTIDE SEQUENCE [LARGE SCALE GENOMIC DNA]</scope>
    <source>
        <strain evidence="24 25">BSs20135</strain>
    </source>
</reference>
<organism evidence="24 25">
    <name type="scientific">Paraglaciecola arctica BSs20135</name>
    <dbReference type="NCBI Taxonomy" id="493475"/>
    <lineage>
        <taxon>Bacteria</taxon>
        <taxon>Pseudomonadati</taxon>
        <taxon>Pseudomonadota</taxon>
        <taxon>Gammaproteobacteria</taxon>
        <taxon>Alteromonadales</taxon>
        <taxon>Alteromonadaceae</taxon>
        <taxon>Paraglaciecola</taxon>
    </lineage>
</organism>
<keyword evidence="9" id="KW-0479">Metal-binding</keyword>
<dbReference type="PANTHER" id="PTHR11136">
    <property type="entry name" value="FOLYLPOLYGLUTAMATE SYNTHASE-RELATED"/>
    <property type="match status" value="1"/>
</dbReference>
<dbReference type="Proteomes" id="UP000006327">
    <property type="component" value="Unassembled WGS sequence"/>
</dbReference>
<dbReference type="NCBIfam" id="TIGR01499">
    <property type="entry name" value="folC"/>
    <property type="match status" value="1"/>
</dbReference>
<evidence type="ECO:0000256" key="16">
    <source>
        <dbReference type="ARBA" id="ARBA00032510"/>
    </source>
</evidence>
<evidence type="ECO:0000256" key="12">
    <source>
        <dbReference type="ARBA" id="ARBA00022842"/>
    </source>
</evidence>
<evidence type="ECO:0000256" key="21">
    <source>
        <dbReference type="PIRNR" id="PIRNR001563"/>
    </source>
</evidence>
<evidence type="ECO:0000259" key="22">
    <source>
        <dbReference type="Pfam" id="PF02875"/>
    </source>
</evidence>
<dbReference type="PIRSF" id="PIRSF001563">
    <property type="entry name" value="Folylpolyglu_synth"/>
    <property type="match status" value="1"/>
</dbReference>
<evidence type="ECO:0000256" key="7">
    <source>
        <dbReference type="ARBA" id="ARBA00019357"/>
    </source>
</evidence>
<keyword evidence="11 21" id="KW-0067">ATP-binding</keyword>
<comment type="similarity">
    <text evidence="4 21">Belongs to the folylpolyglutamate synthase family.</text>
</comment>
<dbReference type="GO" id="GO:0008841">
    <property type="term" value="F:dihydrofolate synthase activity"/>
    <property type="evidence" value="ECO:0007669"/>
    <property type="project" value="UniProtKB-EC"/>
</dbReference>
<comment type="pathway">
    <text evidence="2">Cofactor biosynthesis; tetrahydrofolate biosynthesis; 7,8-dihydrofolate from 2-amino-4-hydroxy-6-hydroxymethyl-7,8-dihydropteridine diphosphate and 4-aminobenzoate: step 2/2.</text>
</comment>